<gene>
    <name evidence="2" type="ORF">BSZ19_11445</name>
</gene>
<name>A0A1Y2JSJ6_BRAJP</name>
<dbReference type="SMART" id="SM00052">
    <property type="entry name" value="EAL"/>
    <property type="match status" value="1"/>
</dbReference>
<evidence type="ECO:0000259" key="1">
    <source>
        <dbReference type="PROSITE" id="PS50883"/>
    </source>
</evidence>
<dbReference type="Gene3D" id="3.20.20.450">
    <property type="entry name" value="EAL domain"/>
    <property type="match status" value="1"/>
</dbReference>
<reference evidence="2 3" key="1">
    <citation type="submission" date="2017-03" db="EMBL/GenBank/DDBJ databases">
        <title>Whole genome sequences of fourteen strains of Bradyrhizobium canariense and one strain of Bradyrhizobium japonicum isolated from Lupinus (Papilionoideae: Genisteae) species in Algeria.</title>
        <authorList>
            <person name="Crovadore J."/>
            <person name="Chekireb D."/>
            <person name="Brachmann A."/>
            <person name="Chablais R."/>
            <person name="Cochard B."/>
            <person name="Lefort F."/>
        </authorList>
    </citation>
    <scope>NUCLEOTIDE SEQUENCE [LARGE SCALE GENOMIC DNA]</scope>
    <source>
        <strain evidence="2 3">UBMA197</strain>
    </source>
</reference>
<dbReference type="InterPro" id="IPR011254">
    <property type="entry name" value="Prismane-like_sf"/>
</dbReference>
<dbReference type="CDD" id="cd01948">
    <property type="entry name" value="EAL"/>
    <property type="match status" value="1"/>
</dbReference>
<proteinExistence type="predicted"/>
<protein>
    <submittedName>
        <fullName evidence="2">Diguanylate phosphodiesterase</fullName>
    </submittedName>
</protein>
<dbReference type="InterPro" id="IPR001633">
    <property type="entry name" value="EAL_dom"/>
</dbReference>
<dbReference type="SUPFAM" id="SSF56821">
    <property type="entry name" value="Prismane protein-like"/>
    <property type="match status" value="1"/>
</dbReference>
<dbReference type="Proteomes" id="UP000193335">
    <property type="component" value="Unassembled WGS sequence"/>
</dbReference>
<dbReference type="InterPro" id="IPR050706">
    <property type="entry name" value="Cyclic-di-GMP_PDE-like"/>
</dbReference>
<accession>A0A1Y2JSJ6</accession>
<dbReference type="EMBL" id="NAFL01000229">
    <property type="protein sequence ID" value="OSJ34665.1"/>
    <property type="molecule type" value="Genomic_DNA"/>
</dbReference>
<dbReference type="GO" id="GO:0071111">
    <property type="term" value="F:cyclic-guanylate-specific phosphodiesterase activity"/>
    <property type="evidence" value="ECO:0007669"/>
    <property type="project" value="InterPro"/>
</dbReference>
<dbReference type="SUPFAM" id="SSF141868">
    <property type="entry name" value="EAL domain-like"/>
    <property type="match status" value="1"/>
</dbReference>
<evidence type="ECO:0000313" key="2">
    <source>
        <dbReference type="EMBL" id="OSJ34665.1"/>
    </source>
</evidence>
<dbReference type="PANTHER" id="PTHR33121">
    <property type="entry name" value="CYCLIC DI-GMP PHOSPHODIESTERASE PDEF"/>
    <property type="match status" value="1"/>
</dbReference>
<dbReference type="InterPro" id="IPR035919">
    <property type="entry name" value="EAL_sf"/>
</dbReference>
<dbReference type="RefSeq" id="WP_085399651.1">
    <property type="nucleotide sequence ID" value="NZ_NAFL01000229.1"/>
</dbReference>
<feature type="domain" description="EAL" evidence="1">
    <location>
        <begin position="148"/>
        <end position="399"/>
    </location>
</feature>
<dbReference type="GO" id="GO:0016491">
    <property type="term" value="F:oxidoreductase activity"/>
    <property type="evidence" value="ECO:0007669"/>
    <property type="project" value="InterPro"/>
</dbReference>
<dbReference type="PROSITE" id="PS50883">
    <property type="entry name" value="EAL"/>
    <property type="match status" value="1"/>
</dbReference>
<dbReference type="AlphaFoldDB" id="A0A1Y2JSJ6"/>
<evidence type="ECO:0000313" key="3">
    <source>
        <dbReference type="Proteomes" id="UP000193335"/>
    </source>
</evidence>
<comment type="caution">
    <text evidence="2">The sequence shown here is derived from an EMBL/GenBank/DDBJ whole genome shotgun (WGS) entry which is preliminary data.</text>
</comment>
<sequence length="404" mass="45023">MEHGQAELIGGKPAIFGRRKVRPRACVAVGKRHLRAFLQDVLEDMGFIISECGTAEELPLVLCTELPDLILLGIGSDRIEPGRLLEILVREKFAGRVLAFGARESIIMTAVQQVGGEYGLAMLPPLRTPFAAETLRDRVAMLLPREPAPRPAVHVGEALHAGWLELWYEPKFDACTLSRRGAEALVRMRHPTWGVVPPAYFIPEPHDPHFRELSEFVIDRAIKDWRYLLEQKTSIDLSINLPAAFLMDPQAVRDLCQRMPSHPAFGGLTIEIESEEAIRNLDLLIEVAREVRFYNIGLAIDNVGANWPQLMGVERFPFMKLKVDRQYVSGCGNGPLKRTVCRQIVDLAKEYSARTVAEGVESHADLIAVTELGFDLAQGHLFGKAMPPKQFAQSSFSTPPLLPN</sequence>
<dbReference type="PANTHER" id="PTHR33121:SF70">
    <property type="entry name" value="SIGNALING PROTEIN YKOW"/>
    <property type="match status" value="1"/>
</dbReference>
<dbReference type="Pfam" id="PF00563">
    <property type="entry name" value="EAL"/>
    <property type="match status" value="1"/>
</dbReference>
<organism evidence="2 3">
    <name type="scientific">Bradyrhizobium japonicum</name>
    <dbReference type="NCBI Taxonomy" id="375"/>
    <lineage>
        <taxon>Bacteria</taxon>
        <taxon>Pseudomonadati</taxon>
        <taxon>Pseudomonadota</taxon>
        <taxon>Alphaproteobacteria</taxon>
        <taxon>Hyphomicrobiales</taxon>
        <taxon>Nitrobacteraceae</taxon>
        <taxon>Bradyrhizobium</taxon>
    </lineage>
</organism>